<reference evidence="2" key="1">
    <citation type="submission" date="2021-04" db="EMBL/GenBank/DDBJ databases">
        <title>Oceanospirillales bacteria with DddD are important DMSP degraders in coastal seawater.</title>
        <authorList>
            <person name="Liu J."/>
        </authorList>
    </citation>
    <scope>NUCLEOTIDE SEQUENCE</scope>
    <source>
        <strain evidence="2">D13-4</strain>
    </source>
</reference>
<evidence type="ECO:0000313" key="3">
    <source>
        <dbReference type="Proteomes" id="UP001059672"/>
    </source>
</evidence>
<keyword evidence="1" id="KW-0472">Membrane</keyword>
<evidence type="ECO:0000256" key="1">
    <source>
        <dbReference type="SAM" id="Phobius"/>
    </source>
</evidence>
<dbReference type="Proteomes" id="UP001059672">
    <property type="component" value="Chromosome"/>
</dbReference>
<organism evidence="2 3">
    <name type="scientific">Pseudomonas benzenivorans</name>
    <dbReference type="NCBI Taxonomy" id="556533"/>
    <lineage>
        <taxon>Bacteria</taxon>
        <taxon>Pseudomonadati</taxon>
        <taxon>Pseudomonadota</taxon>
        <taxon>Gammaproteobacteria</taxon>
        <taxon>Pseudomonadales</taxon>
        <taxon>Pseudomonadaceae</taxon>
        <taxon>Pseudomonas</taxon>
    </lineage>
</organism>
<name>A0ABY5H8Q8_9PSED</name>
<keyword evidence="1" id="KW-0812">Transmembrane</keyword>
<dbReference type="EMBL" id="CP073346">
    <property type="protein sequence ID" value="UTW08454.1"/>
    <property type="molecule type" value="Genomic_DNA"/>
</dbReference>
<keyword evidence="1" id="KW-1133">Transmembrane helix</keyword>
<dbReference type="InterPro" id="IPR009937">
    <property type="entry name" value="Phage_holin_3_6"/>
</dbReference>
<feature type="transmembrane region" description="Helical" evidence="1">
    <location>
        <begin position="83"/>
        <end position="105"/>
    </location>
</feature>
<gene>
    <name evidence="2" type="ORF">KDW96_03770</name>
</gene>
<sequence length="131" mass="14051">MRDTMDDAPPTTPGRGPSPRRFGAALLGLLHGHLALFGEELKEQRSLSLQLLVLAGLSLVFGLLLLIGLSAALLIGFWDSHRVGVIIALCAFYGLGLLASLVGLLHRLHNAPPPFSASLEELARDREQLLP</sequence>
<protein>
    <submittedName>
        <fullName evidence="2">Phage holin family protein</fullName>
    </submittedName>
</protein>
<feature type="transmembrane region" description="Helical" evidence="1">
    <location>
        <begin position="49"/>
        <end position="77"/>
    </location>
</feature>
<keyword evidence="3" id="KW-1185">Reference proteome</keyword>
<evidence type="ECO:0000313" key="2">
    <source>
        <dbReference type="EMBL" id="UTW08454.1"/>
    </source>
</evidence>
<accession>A0ABY5H8Q8</accession>
<proteinExistence type="predicted"/>
<dbReference type="Pfam" id="PF07332">
    <property type="entry name" value="Phage_holin_3_6"/>
    <property type="match status" value="1"/>
</dbReference>